<dbReference type="GO" id="GO:0004601">
    <property type="term" value="F:peroxidase activity"/>
    <property type="evidence" value="ECO:0007669"/>
    <property type="project" value="InterPro"/>
</dbReference>
<dbReference type="InterPro" id="IPR010255">
    <property type="entry name" value="Haem_peroxidase_sf"/>
</dbReference>
<dbReference type="GO" id="GO:0000302">
    <property type="term" value="P:response to reactive oxygen species"/>
    <property type="evidence" value="ECO:0007669"/>
    <property type="project" value="TreeGrafter"/>
</dbReference>
<comment type="similarity">
    <text evidence="2">Belongs to the peroxidase family.</text>
</comment>
<sequence>MRVGYLIPTWIGTIVFVLFPRSDAFIDGTVSLFRRSHNIGQMEVKSRSLLEEEDSEGGVSRKGFLSSFGALTVASTAGLFVEKADATVYLDPAMYGDQELRVSAVDSLRESVRRAILQDPSLCPAFYQLALLDGLSYNSATGKGGPDGTIVRSILSSKESNDEIALLKNACLVIIESCKKLKKLSSITVADAVALAGAQSVESVGGPVLSVQLGRTDGAITDPLSPLPLNLLSSSGSPEAVAKAFRTSGMTEREMVALLGLLLTLDLVEKTTPTENWKKSSKAQFRERGKMGRMSEYKRLSDEDIQDALNKEFDDDEDTPEEDYIADTFGTRDQAFGNRISADTKKKDFNRFLKDLQKASTKSPDFQQTYGWIGALMLDKNSPTIYTWLQKYAAGDLIYRKDLGIAYGAVTQLGAEYTGGKYENLLKNKPRRSLNDD</sequence>
<evidence type="ECO:0000256" key="1">
    <source>
        <dbReference type="ARBA" id="ARBA00023002"/>
    </source>
</evidence>
<proteinExistence type="inferred from homology"/>
<evidence type="ECO:0000259" key="3">
    <source>
        <dbReference type="PROSITE" id="PS50873"/>
    </source>
</evidence>
<dbReference type="PRINTS" id="PR00458">
    <property type="entry name" value="PEROXIDASE"/>
</dbReference>
<feature type="domain" description="Plant heme peroxidase family profile" evidence="3">
    <location>
        <begin position="89"/>
        <end position="260"/>
    </location>
</feature>
<dbReference type="SUPFAM" id="SSF48113">
    <property type="entry name" value="Heme-dependent peroxidases"/>
    <property type="match status" value="1"/>
</dbReference>
<dbReference type="Gene3D" id="1.10.420.10">
    <property type="entry name" value="Peroxidase, domain 2"/>
    <property type="match status" value="1"/>
</dbReference>
<dbReference type="InterPro" id="IPR002016">
    <property type="entry name" value="Haem_peroxidase"/>
</dbReference>
<dbReference type="PROSITE" id="PS50873">
    <property type="entry name" value="PEROXIDASE_4"/>
    <property type="match status" value="1"/>
</dbReference>
<protein>
    <recommendedName>
        <fullName evidence="3">Plant heme peroxidase family profile domain-containing protein</fullName>
    </recommendedName>
</protein>
<reference evidence="4" key="1">
    <citation type="submission" date="2021-01" db="EMBL/GenBank/DDBJ databases">
        <authorList>
            <person name="Corre E."/>
            <person name="Pelletier E."/>
            <person name="Niang G."/>
            <person name="Scheremetjew M."/>
            <person name="Finn R."/>
            <person name="Kale V."/>
            <person name="Holt S."/>
            <person name="Cochrane G."/>
            <person name="Meng A."/>
            <person name="Brown T."/>
            <person name="Cohen L."/>
        </authorList>
    </citation>
    <scope>NUCLEOTIDE SEQUENCE</scope>
    <source>
        <strain evidence="4">CCMP1452</strain>
    </source>
</reference>
<organism evidence="4">
    <name type="scientific">Eucampia antarctica</name>
    <dbReference type="NCBI Taxonomy" id="49252"/>
    <lineage>
        <taxon>Eukaryota</taxon>
        <taxon>Sar</taxon>
        <taxon>Stramenopiles</taxon>
        <taxon>Ochrophyta</taxon>
        <taxon>Bacillariophyta</taxon>
        <taxon>Mediophyceae</taxon>
        <taxon>Biddulphiophycidae</taxon>
        <taxon>Hemiaulales</taxon>
        <taxon>Hemiaulaceae</taxon>
        <taxon>Eucampia</taxon>
    </lineage>
</organism>
<evidence type="ECO:0000256" key="2">
    <source>
        <dbReference type="RuleBase" id="RU004241"/>
    </source>
</evidence>
<dbReference type="EMBL" id="HBHI01028958">
    <property type="protein sequence ID" value="CAD9699297.1"/>
    <property type="molecule type" value="Transcribed_RNA"/>
</dbReference>
<dbReference type="Pfam" id="PF00141">
    <property type="entry name" value="peroxidase"/>
    <property type="match status" value="1"/>
</dbReference>
<gene>
    <name evidence="4" type="ORF">EANT1437_LOCUS14841</name>
</gene>
<evidence type="ECO:0000313" key="4">
    <source>
        <dbReference type="EMBL" id="CAD9699297.1"/>
    </source>
</evidence>
<accession>A0A7S2WPZ5</accession>
<dbReference type="GO" id="GO:0042744">
    <property type="term" value="P:hydrogen peroxide catabolic process"/>
    <property type="evidence" value="ECO:0007669"/>
    <property type="project" value="TreeGrafter"/>
</dbReference>
<keyword evidence="1" id="KW-0560">Oxidoreductase</keyword>
<dbReference type="PANTHER" id="PTHR31356">
    <property type="entry name" value="THYLAKOID LUMENAL 29 KDA PROTEIN, CHLOROPLASTIC-RELATED"/>
    <property type="match status" value="1"/>
</dbReference>
<dbReference type="GO" id="GO:0034599">
    <property type="term" value="P:cellular response to oxidative stress"/>
    <property type="evidence" value="ECO:0007669"/>
    <property type="project" value="InterPro"/>
</dbReference>
<dbReference type="InterPro" id="IPR044831">
    <property type="entry name" value="Ccp1-like"/>
</dbReference>
<dbReference type="GO" id="GO:0020037">
    <property type="term" value="F:heme binding"/>
    <property type="evidence" value="ECO:0007669"/>
    <property type="project" value="InterPro"/>
</dbReference>
<dbReference type="AlphaFoldDB" id="A0A7S2WPZ5"/>
<name>A0A7S2WPZ5_9STRA</name>
<dbReference type="PANTHER" id="PTHR31356:SF66">
    <property type="entry name" value="CATALASE-PEROXIDASE"/>
    <property type="match status" value="1"/>
</dbReference>
<dbReference type="Gene3D" id="1.10.520.10">
    <property type="match status" value="1"/>
</dbReference>